<organism evidence="2 3">
    <name type="scientific">Polyporus arcularius HHB13444</name>
    <dbReference type="NCBI Taxonomy" id="1314778"/>
    <lineage>
        <taxon>Eukaryota</taxon>
        <taxon>Fungi</taxon>
        <taxon>Dikarya</taxon>
        <taxon>Basidiomycota</taxon>
        <taxon>Agaricomycotina</taxon>
        <taxon>Agaricomycetes</taxon>
        <taxon>Polyporales</taxon>
        <taxon>Polyporaceae</taxon>
        <taxon>Polyporus</taxon>
    </lineage>
</organism>
<dbReference type="EMBL" id="ML211028">
    <property type="protein sequence ID" value="TFK91095.1"/>
    <property type="molecule type" value="Genomic_DNA"/>
</dbReference>
<dbReference type="Proteomes" id="UP000308197">
    <property type="component" value="Unassembled WGS sequence"/>
</dbReference>
<name>A0A5C3PMZ5_9APHY</name>
<dbReference type="InParanoid" id="A0A5C3PMZ5"/>
<sequence>MPEYAEVFACAYTISRWYTAVSKLGGPLRLQAIWIDATDAEKKAAPPGSDASLGMVYKIDSACTKRRGSRSAQQLIWPQDAEGMPLPDEVLGTLVLEGVTSTPRTVVILLGAYCLHVHLQTHCTVQPYTAAQFHNEVRKVNSKTRGFRVPFALDFGSYVLTFASLDNLCTPLWCQDLVHPSSRKYLDVITAHRRFLDGVARYVLEIFYTYNTKSAEWTLRKTPAASTVLATTVIRETLKSVFGGVGVYTVLEVFFKAGLSPFFTAGEVFCCASRTARLCEAFWQLAYECNTTLPTFLEPNYAGYVLAPTKQQRLKYSYRLHVFGKKRARMSERMKRLCLQYERVLGAYADVDANMVIRNTIGLYDVFEPTLIEDALSKPLNLGHLIFGIDDWAKLSCSSAPPVFDSLTTVFQSLQATGKGDHRTHLDLGAYKGRLMLDRRDLESAWVDTNLYIPSGKSQKSIWSITSQFPATLVPPHLTEKARISWPKQGRFALATPRTRHEQSFDHIIHKTRSVVIGPLEFCGTARLHFRGGASESYNFPGAQKRLKYKVAVCADSPILTPAQAHREKATRLRMQAGRQKDGAVKQVAKNASCPGGWHDGNDESLALDKNASTERPERPSKRRRLSADAKLALGL</sequence>
<protein>
    <submittedName>
        <fullName evidence="2">Uncharacterized protein</fullName>
    </submittedName>
</protein>
<feature type="region of interest" description="Disordered" evidence="1">
    <location>
        <begin position="575"/>
        <end position="636"/>
    </location>
</feature>
<reference evidence="2 3" key="1">
    <citation type="journal article" date="2019" name="Nat. Ecol. Evol.">
        <title>Megaphylogeny resolves global patterns of mushroom evolution.</title>
        <authorList>
            <person name="Varga T."/>
            <person name="Krizsan K."/>
            <person name="Foldi C."/>
            <person name="Dima B."/>
            <person name="Sanchez-Garcia M."/>
            <person name="Sanchez-Ramirez S."/>
            <person name="Szollosi G.J."/>
            <person name="Szarkandi J.G."/>
            <person name="Papp V."/>
            <person name="Albert L."/>
            <person name="Andreopoulos W."/>
            <person name="Angelini C."/>
            <person name="Antonin V."/>
            <person name="Barry K.W."/>
            <person name="Bougher N.L."/>
            <person name="Buchanan P."/>
            <person name="Buyck B."/>
            <person name="Bense V."/>
            <person name="Catcheside P."/>
            <person name="Chovatia M."/>
            <person name="Cooper J."/>
            <person name="Damon W."/>
            <person name="Desjardin D."/>
            <person name="Finy P."/>
            <person name="Geml J."/>
            <person name="Haridas S."/>
            <person name="Hughes K."/>
            <person name="Justo A."/>
            <person name="Karasinski D."/>
            <person name="Kautmanova I."/>
            <person name="Kiss B."/>
            <person name="Kocsube S."/>
            <person name="Kotiranta H."/>
            <person name="LaButti K.M."/>
            <person name="Lechner B.E."/>
            <person name="Liimatainen K."/>
            <person name="Lipzen A."/>
            <person name="Lukacs Z."/>
            <person name="Mihaltcheva S."/>
            <person name="Morgado L.N."/>
            <person name="Niskanen T."/>
            <person name="Noordeloos M.E."/>
            <person name="Ohm R.A."/>
            <person name="Ortiz-Santana B."/>
            <person name="Ovrebo C."/>
            <person name="Racz N."/>
            <person name="Riley R."/>
            <person name="Savchenko A."/>
            <person name="Shiryaev A."/>
            <person name="Soop K."/>
            <person name="Spirin V."/>
            <person name="Szebenyi C."/>
            <person name="Tomsovsky M."/>
            <person name="Tulloss R.E."/>
            <person name="Uehling J."/>
            <person name="Grigoriev I.V."/>
            <person name="Vagvolgyi C."/>
            <person name="Papp T."/>
            <person name="Martin F.M."/>
            <person name="Miettinen O."/>
            <person name="Hibbett D.S."/>
            <person name="Nagy L.G."/>
        </authorList>
    </citation>
    <scope>NUCLEOTIDE SEQUENCE [LARGE SCALE GENOMIC DNA]</scope>
    <source>
        <strain evidence="2 3">HHB13444</strain>
    </source>
</reference>
<evidence type="ECO:0000313" key="2">
    <source>
        <dbReference type="EMBL" id="TFK91095.1"/>
    </source>
</evidence>
<accession>A0A5C3PMZ5</accession>
<gene>
    <name evidence="2" type="ORF">K466DRAFT_651197</name>
</gene>
<evidence type="ECO:0000313" key="3">
    <source>
        <dbReference type="Proteomes" id="UP000308197"/>
    </source>
</evidence>
<dbReference type="AlphaFoldDB" id="A0A5C3PMZ5"/>
<keyword evidence="3" id="KW-1185">Reference proteome</keyword>
<proteinExistence type="predicted"/>
<dbReference type="STRING" id="1314778.A0A5C3PMZ5"/>
<evidence type="ECO:0000256" key="1">
    <source>
        <dbReference type="SAM" id="MobiDB-lite"/>
    </source>
</evidence>